<protein>
    <recommendedName>
        <fullName evidence="13">G-protein coupled receptors family 1 profile domain-containing protein</fullName>
    </recommendedName>
</protein>
<comment type="caution">
    <text evidence="14">The sequence shown here is derived from an EMBL/GenBank/DDBJ whole genome shotgun (WGS) entry which is preliminary data.</text>
</comment>
<keyword evidence="10 11" id="KW-0807">Transducer</keyword>
<evidence type="ECO:0000256" key="10">
    <source>
        <dbReference type="ARBA" id="ARBA00023224"/>
    </source>
</evidence>
<dbReference type="PROSITE" id="PS50262">
    <property type="entry name" value="G_PROTEIN_RECEP_F1_2"/>
    <property type="match status" value="1"/>
</dbReference>
<dbReference type="Proteomes" id="UP001176940">
    <property type="component" value="Unassembled WGS sequence"/>
</dbReference>
<feature type="transmembrane region" description="Helical" evidence="12">
    <location>
        <begin position="441"/>
        <end position="465"/>
    </location>
</feature>
<evidence type="ECO:0000313" key="15">
    <source>
        <dbReference type="Proteomes" id="UP001176940"/>
    </source>
</evidence>
<feature type="transmembrane region" description="Helical" evidence="12">
    <location>
        <begin position="280"/>
        <end position="301"/>
    </location>
</feature>
<proteinExistence type="inferred from homology"/>
<feature type="transmembrane region" description="Helical" evidence="12">
    <location>
        <begin position="200"/>
        <end position="224"/>
    </location>
</feature>
<evidence type="ECO:0000256" key="5">
    <source>
        <dbReference type="ARBA" id="ARBA00023040"/>
    </source>
</evidence>
<dbReference type="PROSITE" id="PS00237">
    <property type="entry name" value="G_PROTEIN_RECEP_F1_1"/>
    <property type="match status" value="1"/>
</dbReference>
<dbReference type="PANTHER" id="PTHR24232:SF22">
    <property type="entry name" value="PROTEINASE-ACTIVATED RECEPTOR 4"/>
    <property type="match status" value="1"/>
</dbReference>
<evidence type="ECO:0000256" key="8">
    <source>
        <dbReference type="ARBA" id="ARBA00023170"/>
    </source>
</evidence>
<comment type="similarity">
    <text evidence="11">Belongs to the G-protein coupled receptor 1 family.</text>
</comment>
<evidence type="ECO:0000256" key="4">
    <source>
        <dbReference type="ARBA" id="ARBA00022989"/>
    </source>
</evidence>
<organism evidence="14 15">
    <name type="scientific">Ranitomeya imitator</name>
    <name type="common">mimic poison frog</name>
    <dbReference type="NCBI Taxonomy" id="111125"/>
    <lineage>
        <taxon>Eukaryota</taxon>
        <taxon>Metazoa</taxon>
        <taxon>Chordata</taxon>
        <taxon>Craniata</taxon>
        <taxon>Vertebrata</taxon>
        <taxon>Euteleostomi</taxon>
        <taxon>Amphibia</taxon>
        <taxon>Batrachia</taxon>
        <taxon>Anura</taxon>
        <taxon>Neobatrachia</taxon>
        <taxon>Hyloidea</taxon>
        <taxon>Dendrobatidae</taxon>
        <taxon>Dendrobatinae</taxon>
        <taxon>Ranitomeya</taxon>
    </lineage>
</organism>
<evidence type="ECO:0000256" key="11">
    <source>
        <dbReference type="RuleBase" id="RU000688"/>
    </source>
</evidence>
<feature type="domain" description="G-protein coupled receptors family 1 profile" evidence="13">
    <location>
        <begin position="216"/>
        <end position="462"/>
    </location>
</feature>
<accession>A0ABN9LSL2</accession>
<keyword evidence="5 11" id="KW-0297">G-protein coupled receptor</keyword>
<keyword evidence="9" id="KW-0325">Glycoprotein</keyword>
<dbReference type="PANTHER" id="PTHR24232">
    <property type="entry name" value="G-PROTEIN COUPLED RECEPTOR"/>
    <property type="match status" value="1"/>
</dbReference>
<evidence type="ECO:0000259" key="13">
    <source>
        <dbReference type="PROSITE" id="PS50262"/>
    </source>
</evidence>
<dbReference type="InterPro" id="IPR017452">
    <property type="entry name" value="GPCR_Rhodpsn_7TM"/>
</dbReference>
<dbReference type="PRINTS" id="PR01428">
    <property type="entry name" value="PROTEASEAR"/>
</dbReference>
<gene>
    <name evidence="14" type="ORF">RIMI_LOCUS11311889</name>
</gene>
<sequence length="516" mass="58666">MYYGGQRMNFNPILQPACSQRGWSRIFITVNERPHVTAHTVEGAARAGSSASQRGSRQTLLQRRYEWRLQHQMQGTALNFSAVSCTVHVVPSGHTGGTHVPLVCHTDVPQKRRGTRTRIIPVPIFPLERLSKCSVAQNQLLLLLLLKDYSDETNISSDDTNTSESISCQQLRSFRGVLNNTFLQISASSKDHLKSSITVVLIPSVYATIFLVGLPANGLALWVLATKVKKMTSTVFFMNLAVADLLLILVLPFKIFYYYLGNNWIFGELMCRAVTSFFYGNMYCSALLLMSISVDRYLAVVHPFFSRTFRSRIFAICLCSACWLIAMLSTIPLATMQQSYRLLNTELTLCHDALPKQEVAEYLFYYFMSVIVLCFILPLVIIVFSYIAVIRELIVSGEKYTYAVKLSALVLFIVIILLTPSNVVLLMHYSEHCLQRHGDLYAIYMVCLTLSTLNSCVDPFVYYYASEEFRDKLASKGYFLFFNEIEDYIKAKKKHSKEFVNNLLSFLKRCKREGAE</sequence>
<evidence type="ECO:0000256" key="2">
    <source>
        <dbReference type="ARBA" id="ARBA00022475"/>
    </source>
</evidence>
<reference evidence="14" key="1">
    <citation type="submission" date="2023-07" db="EMBL/GenBank/DDBJ databases">
        <authorList>
            <person name="Stuckert A."/>
        </authorList>
    </citation>
    <scope>NUCLEOTIDE SEQUENCE</scope>
</reference>
<comment type="subcellular location">
    <subcellularLocation>
        <location evidence="1">Cell membrane</location>
        <topology evidence="1">Multi-pass membrane protein</topology>
    </subcellularLocation>
</comment>
<evidence type="ECO:0000256" key="12">
    <source>
        <dbReference type="SAM" id="Phobius"/>
    </source>
</evidence>
<dbReference type="SUPFAM" id="SSF81321">
    <property type="entry name" value="Family A G protein-coupled receptor-like"/>
    <property type="match status" value="1"/>
</dbReference>
<dbReference type="PRINTS" id="PR00237">
    <property type="entry name" value="GPCRRHODOPSN"/>
</dbReference>
<keyword evidence="8 11" id="KW-0675">Receptor</keyword>
<dbReference type="PRINTS" id="PR01430">
    <property type="entry name" value="PROTEASEAR4"/>
</dbReference>
<dbReference type="InterPro" id="IPR003912">
    <property type="entry name" value="Protea_act_rcpt"/>
</dbReference>
<dbReference type="EMBL" id="CAUEEQ010025425">
    <property type="protein sequence ID" value="CAJ0946499.1"/>
    <property type="molecule type" value="Genomic_DNA"/>
</dbReference>
<keyword evidence="15" id="KW-1185">Reference proteome</keyword>
<dbReference type="InterPro" id="IPR000276">
    <property type="entry name" value="GPCR_Rhodpsn"/>
</dbReference>
<dbReference type="InterPro" id="IPR003944">
    <property type="entry name" value="Prot_act_rcpt_4"/>
</dbReference>
<feature type="transmembrane region" description="Helical" evidence="12">
    <location>
        <begin position="363"/>
        <end position="390"/>
    </location>
</feature>
<evidence type="ECO:0000256" key="6">
    <source>
        <dbReference type="ARBA" id="ARBA00023136"/>
    </source>
</evidence>
<feature type="transmembrane region" description="Helical" evidence="12">
    <location>
        <begin position="402"/>
        <end position="429"/>
    </location>
</feature>
<feature type="transmembrane region" description="Helical" evidence="12">
    <location>
        <begin position="236"/>
        <end position="260"/>
    </location>
</feature>
<keyword evidence="4 12" id="KW-1133">Transmembrane helix</keyword>
<keyword evidence="2" id="KW-1003">Cell membrane</keyword>
<keyword evidence="6 12" id="KW-0472">Membrane</keyword>
<keyword evidence="7" id="KW-1015">Disulfide bond</keyword>
<name>A0ABN9LSL2_9NEOB</name>
<dbReference type="CDD" id="cd15372">
    <property type="entry name" value="7tmA_PAR4"/>
    <property type="match status" value="1"/>
</dbReference>
<evidence type="ECO:0000256" key="9">
    <source>
        <dbReference type="ARBA" id="ARBA00023180"/>
    </source>
</evidence>
<dbReference type="Pfam" id="PF00001">
    <property type="entry name" value="7tm_1"/>
    <property type="match status" value="1"/>
</dbReference>
<evidence type="ECO:0000256" key="3">
    <source>
        <dbReference type="ARBA" id="ARBA00022692"/>
    </source>
</evidence>
<evidence type="ECO:0000313" key="14">
    <source>
        <dbReference type="EMBL" id="CAJ0946499.1"/>
    </source>
</evidence>
<evidence type="ECO:0000256" key="7">
    <source>
        <dbReference type="ARBA" id="ARBA00023157"/>
    </source>
</evidence>
<evidence type="ECO:0000256" key="1">
    <source>
        <dbReference type="ARBA" id="ARBA00004651"/>
    </source>
</evidence>
<feature type="transmembrane region" description="Helical" evidence="12">
    <location>
        <begin position="313"/>
        <end position="334"/>
    </location>
</feature>
<dbReference type="Gene3D" id="1.20.1070.10">
    <property type="entry name" value="Rhodopsin 7-helix transmembrane proteins"/>
    <property type="match status" value="1"/>
</dbReference>
<keyword evidence="3 11" id="KW-0812">Transmembrane</keyword>